<dbReference type="PROSITE" id="PS51257">
    <property type="entry name" value="PROKAR_LIPOPROTEIN"/>
    <property type="match status" value="1"/>
</dbReference>
<organism evidence="4 5">
    <name type="scientific">Candidatus Coprenecus stercoravium</name>
    <dbReference type="NCBI Taxonomy" id="2840735"/>
    <lineage>
        <taxon>Bacteria</taxon>
        <taxon>Pseudomonadati</taxon>
        <taxon>Bacteroidota</taxon>
        <taxon>Bacteroidia</taxon>
        <taxon>Bacteroidales</taxon>
        <taxon>Rikenellaceae</taxon>
        <taxon>Rikenellaceae incertae sedis</taxon>
        <taxon>Candidatus Coprenecus</taxon>
    </lineage>
</organism>
<evidence type="ECO:0000259" key="3">
    <source>
        <dbReference type="SMART" id="SM00060"/>
    </source>
</evidence>
<dbReference type="EMBL" id="DXAW01000057">
    <property type="protein sequence ID" value="HIZ85429.1"/>
    <property type="molecule type" value="Genomic_DNA"/>
</dbReference>
<dbReference type="SUPFAM" id="SSF49265">
    <property type="entry name" value="Fibronectin type III"/>
    <property type="match status" value="1"/>
</dbReference>
<proteinExistence type="predicted"/>
<dbReference type="InterPro" id="IPR036116">
    <property type="entry name" value="FN3_sf"/>
</dbReference>
<feature type="domain" description="Fibronectin type-III" evidence="3">
    <location>
        <begin position="235"/>
        <end position="323"/>
    </location>
</feature>
<keyword evidence="2" id="KW-0732">Signal</keyword>
<reference evidence="4" key="2">
    <citation type="submission" date="2021-04" db="EMBL/GenBank/DDBJ databases">
        <authorList>
            <person name="Gilroy R."/>
        </authorList>
    </citation>
    <scope>NUCLEOTIDE SEQUENCE</scope>
    <source>
        <strain evidence="4">Gambia16-554</strain>
    </source>
</reference>
<evidence type="ECO:0000256" key="2">
    <source>
        <dbReference type="SAM" id="SignalP"/>
    </source>
</evidence>
<dbReference type="Proteomes" id="UP000824115">
    <property type="component" value="Unassembled WGS sequence"/>
</dbReference>
<feature type="compositionally biased region" description="Acidic residues" evidence="1">
    <location>
        <begin position="460"/>
        <end position="473"/>
    </location>
</feature>
<gene>
    <name evidence="4" type="ORF">IAC04_02950</name>
</gene>
<dbReference type="AlphaFoldDB" id="A0A9D2K931"/>
<evidence type="ECO:0000313" key="4">
    <source>
        <dbReference type="EMBL" id="HIZ85429.1"/>
    </source>
</evidence>
<feature type="chain" id="PRO_5038712525" description="Fibronectin type-III domain-containing protein" evidence="2">
    <location>
        <begin position="21"/>
        <end position="616"/>
    </location>
</feature>
<protein>
    <recommendedName>
        <fullName evidence="3">Fibronectin type-III domain-containing protein</fullName>
    </recommendedName>
</protein>
<evidence type="ECO:0000256" key="1">
    <source>
        <dbReference type="SAM" id="MobiDB-lite"/>
    </source>
</evidence>
<comment type="caution">
    <text evidence="4">The sequence shown here is derived from an EMBL/GenBank/DDBJ whole genome shotgun (WGS) entry which is preliminary data.</text>
</comment>
<feature type="domain" description="Fibronectin type-III" evidence="3">
    <location>
        <begin position="30"/>
        <end position="99"/>
    </location>
</feature>
<name>A0A9D2K931_9BACT</name>
<feature type="region of interest" description="Disordered" evidence="1">
    <location>
        <begin position="454"/>
        <end position="474"/>
    </location>
</feature>
<reference evidence="4" key="1">
    <citation type="journal article" date="2021" name="PeerJ">
        <title>Extensive microbial diversity within the chicken gut microbiome revealed by metagenomics and culture.</title>
        <authorList>
            <person name="Gilroy R."/>
            <person name="Ravi A."/>
            <person name="Getino M."/>
            <person name="Pursley I."/>
            <person name="Horton D.L."/>
            <person name="Alikhan N.F."/>
            <person name="Baker D."/>
            <person name="Gharbi K."/>
            <person name="Hall N."/>
            <person name="Watson M."/>
            <person name="Adriaenssens E.M."/>
            <person name="Foster-Nyarko E."/>
            <person name="Jarju S."/>
            <person name="Secka A."/>
            <person name="Antonio M."/>
            <person name="Oren A."/>
            <person name="Chaudhuri R.R."/>
            <person name="La Ragione R."/>
            <person name="Hildebrand F."/>
            <person name="Pallen M.J."/>
        </authorList>
    </citation>
    <scope>NUCLEOTIDE SEQUENCE</scope>
    <source>
        <strain evidence="4">Gambia16-554</strain>
    </source>
</reference>
<dbReference type="SMART" id="SM00060">
    <property type="entry name" value="FN3"/>
    <property type="match status" value="2"/>
</dbReference>
<feature type="signal peptide" evidence="2">
    <location>
        <begin position="1"/>
        <end position="20"/>
    </location>
</feature>
<accession>A0A9D2K931</accession>
<dbReference type="InterPro" id="IPR003961">
    <property type="entry name" value="FN3_dom"/>
</dbReference>
<evidence type="ECO:0000313" key="5">
    <source>
        <dbReference type="Proteomes" id="UP000824115"/>
    </source>
</evidence>
<sequence length="616" mass="68657">MKLRHILCLLLAAGALSVVSCKNDKGQTTMLQAPELSIEGQTSTSFAVVWNAVEGADQYSYEFNGQTDKTTETRLEFKDLVTDTVYVVKVKAGSSVTGSESEWAERTVTLSSSMINTDGSFEVSTTSNGTDLTVNIVPKDKEMPYFVDVLPESYYVEDFGSDKDSAFNGILLTAYNTYADDAFDEINLTGDRSRLYDLSRYGEAKYYVLVAGIDESLNTTTSVNVLEVTLDLNISSNTFTVTGDEILETSITVTVVPSNSDSYYFFLTDASDIEGMTQAELRSQAYSKADPEDLSTSTETVQWTGLTPGTDYVVLVYGFDGEAVTTDVSVFEFSTLEAIIDANMTFKFNVQYTGSNSVYFTIEPSNKSAYYFYHIITMAEYEKYKDDLSQYCLAVCEEWDQTPYSYFRRFSSVGDIEDEYALEWNQEFVLFAVPIEFDMDNNVTFYEASIYDGEIRTGDPDEPEDPDTPDTEESMTFSDMTMLYIKGSTVISVTVEPEAQFAGRTYVYDIITEADWNTYKSDISAYFKQKYEASGSTVSYAEYITGMMLMNYQYINTNISLNPGKYYLLTVGVKVSGEEAVFQTPQVFGEDGAGSAPYVIDGPVLDDPEEGQPVTD</sequence>